<dbReference type="GO" id="GO:0010073">
    <property type="term" value="P:meristem maintenance"/>
    <property type="evidence" value="ECO:0007669"/>
    <property type="project" value="InterPro"/>
</dbReference>
<evidence type="ECO:0000259" key="1">
    <source>
        <dbReference type="Pfam" id="PF10536"/>
    </source>
</evidence>
<sequence>MSNNLYTKPIPRKLPADVYYPTPRRHHSYLLHWQRTHGAYRAFVADNAHVSIPVYKIRGHSSRFYYADIIVNRPIFDKVPYDDAWSVLSNAGQLLPNIDFSHIKSGNVSILHLRMYLTIVVDREDDITIAHVFILFMMGYLWFQTANDTVPLKYLAAVADLDEVAQEDWGSAILASLYHGLDTAVTTGGAITEFSQLLEYWFYEYCGVGHQIVKEEVKFSAYPRLRAWEMGNKKKTNDQTANLFMPGRYHIDNRTIETITWEPWLKIMASEIEDILTTQFLSRKRMPLQVPNKNYEYYLGDRCWRQLTGEACIPLDPPLSMSLHISLAALQEMR</sequence>
<feature type="domain" description="Aminotransferase-like plant mobile" evidence="1">
    <location>
        <begin position="124"/>
        <end position="307"/>
    </location>
</feature>
<comment type="caution">
    <text evidence="2">The sequence shown here is derived from an EMBL/GenBank/DDBJ whole genome shotgun (WGS) entry which is preliminary data.</text>
</comment>
<dbReference type="Proteomes" id="UP000541444">
    <property type="component" value="Unassembled WGS sequence"/>
</dbReference>
<dbReference type="EMBL" id="JACGCM010000104">
    <property type="protein sequence ID" value="KAF6176413.1"/>
    <property type="molecule type" value="Genomic_DNA"/>
</dbReference>
<accession>A0A7J7PAN2</accession>
<dbReference type="InterPro" id="IPR044824">
    <property type="entry name" value="MAIN-like"/>
</dbReference>
<dbReference type="InterPro" id="IPR019557">
    <property type="entry name" value="AminoTfrase-like_pln_mobile"/>
</dbReference>
<organism evidence="2 3">
    <name type="scientific">Kingdonia uniflora</name>
    <dbReference type="NCBI Taxonomy" id="39325"/>
    <lineage>
        <taxon>Eukaryota</taxon>
        <taxon>Viridiplantae</taxon>
        <taxon>Streptophyta</taxon>
        <taxon>Embryophyta</taxon>
        <taxon>Tracheophyta</taxon>
        <taxon>Spermatophyta</taxon>
        <taxon>Magnoliopsida</taxon>
        <taxon>Ranunculales</taxon>
        <taxon>Circaeasteraceae</taxon>
        <taxon>Kingdonia</taxon>
    </lineage>
</organism>
<dbReference type="Pfam" id="PF10536">
    <property type="entry name" value="PMD"/>
    <property type="match status" value="1"/>
</dbReference>
<gene>
    <name evidence="2" type="ORF">GIB67_001470</name>
</gene>
<proteinExistence type="predicted"/>
<dbReference type="OrthoDB" id="2011002at2759"/>
<name>A0A7J7PAN2_9MAGN</name>
<dbReference type="PANTHER" id="PTHR46033">
    <property type="entry name" value="PROTEIN MAIN-LIKE 2"/>
    <property type="match status" value="1"/>
</dbReference>
<evidence type="ECO:0000313" key="3">
    <source>
        <dbReference type="Proteomes" id="UP000541444"/>
    </source>
</evidence>
<reference evidence="2 3" key="1">
    <citation type="journal article" date="2020" name="IScience">
        <title>Genome Sequencing of the Endangered Kingdonia uniflora (Circaeasteraceae, Ranunculales) Reveals Potential Mechanisms of Evolutionary Specialization.</title>
        <authorList>
            <person name="Sun Y."/>
            <person name="Deng T."/>
            <person name="Zhang A."/>
            <person name="Moore M.J."/>
            <person name="Landis J.B."/>
            <person name="Lin N."/>
            <person name="Zhang H."/>
            <person name="Zhang X."/>
            <person name="Huang J."/>
            <person name="Zhang X."/>
            <person name="Sun H."/>
            <person name="Wang H."/>
        </authorList>
    </citation>
    <scope>NUCLEOTIDE SEQUENCE [LARGE SCALE GENOMIC DNA]</scope>
    <source>
        <strain evidence="2">TB1705</strain>
        <tissue evidence="2">Leaf</tissue>
    </source>
</reference>
<keyword evidence="3" id="KW-1185">Reference proteome</keyword>
<evidence type="ECO:0000313" key="2">
    <source>
        <dbReference type="EMBL" id="KAF6176413.1"/>
    </source>
</evidence>
<dbReference type="AlphaFoldDB" id="A0A7J7PAN2"/>
<dbReference type="PANTHER" id="PTHR46033:SF8">
    <property type="entry name" value="PROTEIN MAINTENANCE OF MERISTEMS-LIKE"/>
    <property type="match status" value="1"/>
</dbReference>
<protein>
    <recommendedName>
        <fullName evidence="1">Aminotransferase-like plant mobile domain-containing protein</fullName>
    </recommendedName>
</protein>